<evidence type="ECO:0000313" key="4">
    <source>
        <dbReference type="RefSeq" id="XP_021861226.2"/>
    </source>
</evidence>
<keyword evidence="3" id="KW-1185">Reference proteome</keyword>
<feature type="domain" description="Endonuclease/exonuclease/phosphatase" evidence="2">
    <location>
        <begin position="3"/>
        <end position="199"/>
    </location>
</feature>
<dbReference type="RefSeq" id="XP_021861226.2">
    <property type="nucleotide sequence ID" value="XM_022005534.2"/>
</dbReference>
<dbReference type="KEGG" id="soe:110800231"/>
<proteinExistence type="predicted"/>
<reference evidence="3" key="1">
    <citation type="journal article" date="2021" name="Nat. Commun.">
        <title>Genomic analyses provide insights into spinach domestication and the genetic basis of agronomic traits.</title>
        <authorList>
            <person name="Cai X."/>
            <person name="Sun X."/>
            <person name="Xu C."/>
            <person name="Sun H."/>
            <person name="Wang X."/>
            <person name="Ge C."/>
            <person name="Zhang Z."/>
            <person name="Wang Q."/>
            <person name="Fei Z."/>
            <person name="Jiao C."/>
            <person name="Wang Q."/>
        </authorList>
    </citation>
    <scope>NUCLEOTIDE SEQUENCE [LARGE SCALE GENOMIC DNA]</scope>
    <source>
        <strain evidence="3">cv. Varoflay</strain>
    </source>
</reference>
<organism evidence="3 4">
    <name type="scientific">Spinacia oleracea</name>
    <name type="common">Spinach</name>
    <dbReference type="NCBI Taxonomy" id="3562"/>
    <lineage>
        <taxon>Eukaryota</taxon>
        <taxon>Viridiplantae</taxon>
        <taxon>Streptophyta</taxon>
        <taxon>Embryophyta</taxon>
        <taxon>Tracheophyta</taxon>
        <taxon>Spermatophyta</taxon>
        <taxon>Magnoliopsida</taxon>
        <taxon>eudicotyledons</taxon>
        <taxon>Gunneridae</taxon>
        <taxon>Pentapetalae</taxon>
        <taxon>Caryophyllales</taxon>
        <taxon>Chenopodiaceae</taxon>
        <taxon>Chenopodioideae</taxon>
        <taxon>Anserineae</taxon>
        <taxon>Spinacia</taxon>
    </lineage>
</organism>
<dbReference type="GO" id="GO:0003824">
    <property type="term" value="F:catalytic activity"/>
    <property type="evidence" value="ECO:0007669"/>
    <property type="project" value="InterPro"/>
</dbReference>
<dbReference type="PANTHER" id="PTHR33710:SF80">
    <property type="entry name" value="ENDONUCLEASE_EXONUCLEASE_PHOSPHATASE"/>
    <property type="match status" value="1"/>
</dbReference>
<dbReference type="SUPFAM" id="SSF56219">
    <property type="entry name" value="DNase I-like"/>
    <property type="match status" value="1"/>
</dbReference>
<evidence type="ECO:0000256" key="1">
    <source>
        <dbReference type="SAM" id="Coils"/>
    </source>
</evidence>
<dbReference type="PANTHER" id="PTHR33710">
    <property type="entry name" value="BNAC02G09200D PROTEIN"/>
    <property type="match status" value="1"/>
</dbReference>
<evidence type="ECO:0000259" key="2">
    <source>
        <dbReference type="Pfam" id="PF03372"/>
    </source>
</evidence>
<dbReference type="InterPro" id="IPR005135">
    <property type="entry name" value="Endo/exonuclease/phosphatase"/>
</dbReference>
<sequence length="422" mass="47859">MSIVALIETKVKESNVKKVQNKFGSVWRWETNYSHSPRRRIWLGWKHTVVTLHVTCATEQLIHACVVDKKGDFSSAFTIVYGLHLVDTRRPLWASLAQLHQRVVGPWVIMGDFNSTLLSGDRHNGSHVTQAETKDFEDCLDHTGLTELKSCGHYFAWSNKGKGDRRISSRIDRALGNVEWHTKFTDAVVDYVNPGLSDHSPLVMTCSSSSVGGGRPFKFFDYMAEHDKFLDSVKKGWEMNCHGTLMFKLWSRLKQVKQELKALHHQEFARIEERIYKVREGLKEVQSQLATDHLDVDLHEAEKNLERQNKNIIDLLYDGSGRKLEKFDDIKAGISSFYKELIGTAASSLTSIDVQMVRKGKQLSADNAEGLVRPITNDEIDAAVKGIEVNKASGLDGFNCLFFLKAWDVIKDDMYDAEKGII</sequence>
<accession>A0A9R0J5D9</accession>
<dbReference type="Proteomes" id="UP000813463">
    <property type="component" value="Chromosome 3"/>
</dbReference>
<gene>
    <name evidence="4" type="primary">LOC110800231</name>
</gene>
<name>A0A9R0J5D9_SPIOL</name>
<keyword evidence="1" id="KW-0175">Coiled coil</keyword>
<protein>
    <recommendedName>
        <fullName evidence="2">Endonuclease/exonuclease/phosphatase domain-containing protein</fullName>
    </recommendedName>
</protein>
<dbReference type="InterPro" id="IPR036691">
    <property type="entry name" value="Endo/exonu/phosph_ase_sf"/>
</dbReference>
<dbReference type="AlphaFoldDB" id="A0A9R0J5D9"/>
<evidence type="ECO:0000313" key="3">
    <source>
        <dbReference type="Proteomes" id="UP000813463"/>
    </source>
</evidence>
<reference evidence="4" key="2">
    <citation type="submission" date="2025-08" db="UniProtKB">
        <authorList>
            <consortium name="RefSeq"/>
        </authorList>
    </citation>
    <scope>IDENTIFICATION</scope>
    <source>
        <tissue evidence="4">Leaf</tissue>
    </source>
</reference>
<dbReference type="GeneID" id="110800231"/>
<dbReference type="Gene3D" id="3.60.10.10">
    <property type="entry name" value="Endonuclease/exonuclease/phosphatase"/>
    <property type="match status" value="1"/>
</dbReference>
<dbReference type="Pfam" id="PF03372">
    <property type="entry name" value="Exo_endo_phos"/>
    <property type="match status" value="1"/>
</dbReference>
<feature type="coiled-coil region" evidence="1">
    <location>
        <begin position="291"/>
        <end position="318"/>
    </location>
</feature>